<reference evidence="2" key="1">
    <citation type="submission" date="2021-03" db="EMBL/GenBank/DDBJ databases">
        <title>Draft genome sequence of rust myrtle Austropuccinia psidii MF-1, a brazilian biotype.</title>
        <authorList>
            <person name="Quecine M.C."/>
            <person name="Pachon D.M.R."/>
            <person name="Bonatelli M.L."/>
            <person name="Correr F.H."/>
            <person name="Franceschini L.M."/>
            <person name="Leite T.F."/>
            <person name="Margarido G.R.A."/>
            <person name="Almeida C.A."/>
            <person name="Ferrarezi J.A."/>
            <person name="Labate C.A."/>
        </authorList>
    </citation>
    <scope>NUCLEOTIDE SEQUENCE</scope>
    <source>
        <strain evidence="2">MF-1</strain>
    </source>
</reference>
<dbReference type="EMBL" id="AVOT02079685">
    <property type="protein sequence ID" value="MBW0566775.1"/>
    <property type="molecule type" value="Genomic_DNA"/>
</dbReference>
<accession>A0A9Q3JNQ2</accession>
<sequence length="115" mass="12918">MSSVHLRNIGIPRNQPEDIQGLFRTRRTGYLGHSGGWKDTKGNHSHSAIHVPIQHKPQTRGMEGYGSSPSAPPTPQRYFPMEHGQQEVQPSITLGRTWRNLPEGIVVFHIIFSPC</sequence>
<organism evidence="2 3">
    <name type="scientific">Austropuccinia psidii MF-1</name>
    <dbReference type="NCBI Taxonomy" id="1389203"/>
    <lineage>
        <taxon>Eukaryota</taxon>
        <taxon>Fungi</taxon>
        <taxon>Dikarya</taxon>
        <taxon>Basidiomycota</taxon>
        <taxon>Pucciniomycotina</taxon>
        <taxon>Pucciniomycetes</taxon>
        <taxon>Pucciniales</taxon>
        <taxon>Sphaerophragmiaceae</taxon>
        <taxon>Austropuccinia</taxon>
    </lineage>
</organism>
<protein>
    <submittedName>
        <fullName evidence="2">Uncharacterized protein</fullName>
    </submittedName>
</protein>
<comment type="caution">
    <text evidence="2">The sequence shown here is derived from an EMBL/GenBank/DDBJ whole genome shotgun (WGS) entry which is preliminary data.</text>
</comment>
<feature type="region of interest" description="Disordered" evidence="1">
    <location>
        <begin position="56"/>
        <end position="80"/>
    </location>
</feature>
<keyword evidence="3" id="KW-1185">Reference proteome</keyword>
<name>A0A9Q3JNQ2_9BASI</name>
<gene>
    <name evidence="2" type="ORF">O181_106490</name>
</gene>
<evidence type="ECO:0000313" key="2">
    <source>
        <dbReference type="EMBL" id="MBW0566775.1"/>
    </source>
</evidence>
<dbReference type="Proteomes" id="UP000765509">
    <property type="component" value="Unassembled WGS sequence"/>
</dbReference>
<evidence type="ECO:0000256" key="1">
    <source>
        <dbReference type="SAM" id="MobiDB-lite"/>
    </source>
</evidence>
<dbReference type="AlphaFoldDB" id="A0A9Q3JNQ2"/>
<proteinExistence type="predicted"/>
<evidence type="ECO:0000313" key="3">
    <source>
        <dbReference type="Proteomes" id="UP000765509"/>
    </source>
</evidence>
<feature type="region of interest" description="Disordered" evidence="1">
    <location>
        <begin position="1"/>
        <end position="20"/>
    </location>
</feature>